<dbReference type="AlphaFoldDB" id="R7QR81"/>
<protein>
    <submittedName>
        <fullName evidence="1">Uncharacterized protein</fullName>
    </submittedName>
</protein>
<dbReference type="Gramene" id="CDF39971">
    <property type="protein sequence ID" value="CDF39971"/>
    <property type="gene ID" value="CHC_T00006927001"/>
</dbReference>
<evidence type="ECO:0000313" key="2">
    <source>
        <dbReference type="Proteomes" id="UP000012073"/>
    </source>
</evidence>
<gene>
    <name evidence="1" type="ORF">CHC_T00006927001</name>
</gene>
<dbReference type="EMBL" id="HG002094">
    <property type="protein sequence ID" value="CDF39971.1"/>
    <property type="molecule type" value="Genomic_DNA"/>
</dbReference>
<name>R7QR81_CHOCR</name>
<dbReference type="KEGG" id="ccp:CHC_T00006927001"/>
<reference evidence="2" key="1">
    <citation type="journal article" date="2013" name="Proc. Natl. Acad. Sci. U.S.A.">
        <title>Genome structure and metabolic features in the red seaweed Chondrus crispus shed light on evolution of the Archaeplastida.</title>
        <authorList>
            <person name="Collen J."/>
            <person name="Porcel B."/>
            <person name="Carre W."/>
            <person name="Ball S.G."/>
            <person name="Chaparro C."/>
            <person name="Tonon T."/>
            <person name="Barbeyron T."/>
            <person name="Michel G."/>
            <person name="Noel B."/>
            <person name="Valentin K."/>
            <person name="Elias M."/>
            <person name="Artiguenave F."/>
            <person name="Arun A."/>
            <person name="Aury J.M."/>
            <person name="Barbosa-Neto J.F."/>
            <person name="Bothwell J.H."/>
            <person name="Bouget F.Y."/>
            <person name="Brillet L."/>
            <person name="Cabello-Hurtado F."/>
            <person name="Capella-Gutierrez S."/>
            <person name="Charrier B."/>
            <person name="Cladiere L."/>
            <person name="Cock J.M."/>
            <person name="Coelho S.M."/>
            <person name="Colleoni C."/>
            <person name="Czjzek M."/>
            <person name="Da Silva C."/>
            <person name="Delage L."/>
            <person name="Denoeud F."/>
            <person name="Deschamps P."/>
            <person name="Dittami S.M."/>
            <person name="Gabaldon T."/>
            <person name="Gachon C.M."/>
            <person name="Groisillier A."/>
            <person name="Herve C."/>
            <person name="Jabbari K."/>
            <person name="Katinka M."/>
            <person name="Kloareg B."/>
            <person name="Kowalczyk N."/>
            <person name="Labadie K."/>
            <person name="Leblanc C."/>
            <person name="Lopez P.J."/>
            <person name="McLachlan D.H."/>
            <person name="Meslet-Cladiere L."/>
            <person name="Moustafa A."/>
            <person name="Nehr Z."/>
            <person name="Nyvall Collen P."/>
            <person name="Panaud O."/>
            <person name="Partensky F."/>
            <person name="Poulain J."/>
            <person name="Rensing S.A."/>
            <person name="Rousvoal S."/>
            <person name="Samson G."/>
            <person name="Symeonidi A."/>
            <person name="Weissenbach J."/>
            <person name="Zambounis A."/>
            <person name="Wincker P."/>
            <person name="Boyen C."/>
        </authorList>
    </citation>
    <scope>NUCLEOTIDE SEQUENCE [LARGE SCALE GENOMIC DNA]</scope>
    <source>
        <strain evidence="2">cv. Stackhouse</strain>
    </source>
</reference>
<evidence type="ECO:0000313" key="1">
    <source>
        <dbReference type="EMBL" id="CDF39971.1"/>
    </source>
</evidence>
<dbReference type="RefSeq" id="XP_005710265.1">
    <property type="nucleotide sequence ID" value="XM_005710208.1"/>
</dbReference>
<accession>R7QR81</accession>
<sequence length="94" mass="9781">MAAQIQATAIKIRSLRVAKRKRAVNLTGGGLLSSPEPLFSLLSTGVFLKRAKKPFLGGLRLSSWVPVPVLVEGSVAGGPAWSAMVSGGEPRAGR</sequence>
<proteinExistence type="predicted"/>
<dbReference type="GeneID" id="17317975"/>
<keyword evidence="2" id="KW-1185">Reference proteome</keyword>
<organism evidence="1 2">
    <name type="scientific">Chondrus crispus</name>
    <name type="common">Carrageen Irish moss</name>
    <name type="synonym">Polymorpha crispa</name>
    <dbReference type="NCBI Taxonomy" id="2769"/>
    <lineage>
        <taxon>Eukaryota</taxon>
        <taxon>Rhodophyta</taxon>
        <taxon>Florideophyceae</taxon>
        <taxon>Rhodymeniophycidae</taxon>
        <taxon>Gigartinales</taxon>
        <taxon>Gigartinaceae</taxon>
        <taxon>Chondrus</taxon>
    </lineage>
</organism>
<dbReference type="Proteomes" id="UP000012073">
    <property type="component" value="Unassembled WGS sequence"/>
</dbReference>